<keyword evidence="3" id="KW-1185">Reference proteome</keyword>
<protein>
    <submittedName>
        <fullName evidence="2">Uncharacterized protein</fullName>
    </submittedName>
</protein>
<feature type="region of interest" description="Disordered" evidence="1">
    <location>
        <begin position="1"/>
        <end position="73"/>
    </location>
</feature>
<dbReference type="Proteomes" id="UP000813427">
    <property type="component" value="Unassembled WGS sequence"/>
</dbReference>
<name>A0A8K0S986_9HYPO</name>
<feature type="compositionally biased region" description="Low complexity" evidence="1">
    <location>
        <begin position="54"/>
        <end position="64"/>
    </location>
</feature>
<feature type="compositionally biased region" description="Basic and acidic residues" evidence="1">
    <location>
        <begin position="30"/>
        <end position="47"/>
    </location>
</feature>
<feature type="compositionally biased region" description="Basic and acidic residues" evidence="1">
    <location>
        <begin position="9"/>
        <end position="21"/>
    </location>
</feature>
<evidence type="ECO:0000313" key="3">
    <source>
        <dbReference type="Proteomes" id="UP000813427"/>
    </source>
</evidence>
<evidence type="ECO:0000256" key="1">
    <source>
        <dbReference type="SAM" id="MobiDB-lite"/>
    </source>
</evidence>
<dbReference type="AlphaFoldDB" id="A0A8K0S986"/>
<reference evidence="2" key="1">
    <citation type="journal article" date="2021" name="Nat. Commun.">
        <title>Genetic determinants of endophytism in the Arabidopsis root mycobiome.</title>
        <authorList>
            <person name="Mesny F."/>
            <person name="Miyauchi S."/>
            <person name="Thiergart T."/>
            <person name="Pickel B."/>
            <person name="Atanasova L."/>
            <person name="Karlsson M."/>
            <person name="Huettel B."/>
            <person name="Barry K.W."/>
            <person name="Haridas S."/>
            <person name="Chen C."/>
            <person name="Bauer D."/>
            <person name="Andreopoulos W."/>
            <person name="Pangilinan J."/>
            <person name="LaButti K."/>
            <person name="Riley R."/>
            <person name="Lipzen A."/>
            <person name="Clum A."/>
            <person name="Drula E."/>
            <person name="Henrissat B."/>
            <person name="Kohler A."/>
            <person name="Grigoriev I.V."/>
            <person name="Martin F.M."/>
            <person name="Hacquard S."/>
        </authorList>
    </citation>
    <scope>NUCLEOTIDE SEQUENCE</scope>
    <source>
        <strain evidence="2">MPI-SDFR-AT-0068</strain>
    </source>
</reference>
<evidence type="ECO:0000313" key="2">
    <source>
        <dbReference type="EMBL" id="KAH7262510.1"/>
    </source>
</evidence>
<gene>
    <name evidence="2" type="ORF">BKA59DRAFT_550831</name>
</gene>
<organism evidence="2 3">
    <name type="scientific">Fusarium tricinctum</name>
    <dbReference type="NCBI Taxonomy" id="61284"/>
    <lineage>
        <taxon>Eukaryota</taxon>
        <taxon>Fungi</taxon>
        <taxon>Dikarya</taxon>
        <taxon>Ascomycota</taxon>
        <taxon>Pezizomycotina</taxon>
        <taxon>Sordariomycetes</taxon>
        <taxon>Hypocreomycetidae</taxon>
        <taxon>Hypocreales</taxon>
        <taxon>Nectriaceae</taxon>
        <taxon>Fusarium</taxon>
        <taxon>Fusarium tricinctum species complex</taxon>
    </lineage>
</organism>
<accession>A0A8K0S986</accession>
<dbReference type="OrthoDB" id="5102867at2759"/>
<dbReference type="EMBL" id="JAGPXF010000001">
    <property type="protein sequence ID" value="KAH7262510.1"/>
    <property type="molecule type" value="Genomic_DNA"/>
</dbReference>
<comment type="caution">
    <text evidence="2">The sequence shown here is derived from an EMBL/GenBank/DDBJ whole genome shotgun (WGS) entry which is preliminary data.</text>
</comment>
<sequence length="107" mass="12363">MPFPISGMTRKDETAEKIPTKDRKKRRGSILRDERRQRKLRSRESCERSLTPTEMVPEVEPLAPELERDPENPRICGPECPSYRMKNCVVHNRQPPSRPTSPGLLAI</sequence>
<proteinExistence type="predicted"/>